<name>A0A9P4XYQ6_CRYP1</name>
<accession>A0A9P4XYQ6</accession>
<feature type="compositionally biased region" description="Basic residues" evidence="1">
    <location>
        <begin position="131"/>
        <end position="141"/>
    </location>
</feature>
<dbReference type="GeneID" id="63837793"/>
<dbReference type="Proteomes" id="UP000803844">
    <property type="component" value="Unassembled WGS sequence"/>
</dbReference>
<dbReference type="AlphaFoldDB" id="A0A9P4XYQ6"/>
<feature type="compositionally biased region" description="Basic and acidic residues" evidence="1">
    <location>
        <begin position="162"/>
        <end position="175"/>
    </location>
</feature>
<protein>
    <submittedName>
        <fullName evidence="2">Uncharacterized protein</fullName>
    </submittedName>
</protein>
<keyword evidence="3" id="KW-1185">Reference proteome</keyword>
<evidence type="ECO:0000313" key="2">
    <source>
        <dbReference type="EMBL" id="KAF3763227.1"/>
    </source>
</evidence>
<feature type="compositionally biased region" description="Basic and acidic residues" evidence="1">
    <location>
        <begin position="105"/>
        <end position="123"/>
    </location>
</feature>
<dbReference type="RefSeq" id="XP_040774188.1">
    <property type="nucleotide sequence ID" value="XM_040920664.1"/>
</dbReference>
<sequence length="576" mass="63017">MPMSALRKVTLEHVRSLSGAKARDVLATLVVNINATRTTVTNSLMDALKNPLPIGNLDHTSLRYESTELGFPDAIEKLGWTQPGEVSMDVVGVGDGGGLADQGSDAERDSERGSSEAELEKSDSGLAIRQEKRKKAVKKSRSALDGGESESDDAILTTRTAKKPDRSGPREVDTRKPKKSKGKHNEDDVQQTKKKKKAKRGKSKKAKQKAKVDNATAIDAVKLGNAPTKTYSEPKGKETAPLGDPSSSCGHEKGVSSTGGRSANELAFMRAGESSQDAAAYPFPNGSFNNQSGGSRKHGRNDSQDDTPMRPDKKGRLADVQQTGCLQQAPPASFQNPEMQLPLRSRSHGATPSFLRPIPSSTRRGSQRILKLNLKKDASAKETSPAIKIEEEDDDNDVQMFLEPITPFKATQSCTSPEQSFRGRQRAGLENDVAFVSPARLPYLATPSKNAGSLPQTPMANSHTPRAQQPASRISHQKNSSIKQPNEITTGEREFRCKHCSVWYRESQNTAGLCRSWHTGEVYEDPTLPKEPGRWKCCGRRAVYKNGIPHRHMRGCTFPRHVWDSTAPRYSTTQLK</sequence>
<gene>
    <name evidence="2" type="ORF">M406DRAFT_331766</name>
</gene>
<feature type="compositionally biased region" description="Basic residues" evidence="1">
    <location>
        <begin position="192"/>
        <end position="209"/>
    </location>
</feature>
<feature type="region of interest" description="Disordered" evidence="1">
    <location>
        <begin position="86"/>
        <end position="367"/>
    </location>
</feature>
<dbReference type="EMBL" id="MU032349">
    <property type="protein sequence ID" value="KAF3763227.1"/>
    <property type="molecule type" value="Genomic_DNA"/>
</dbReference>
<feature type="compositionally biased region" description="Polar residues" evidence="1">
    <location>
        <begin position="245"/>
        <end position="261"/>
    </location>
</feature>
<evidence type="ECO:0000313" key="3">
    <source>
        <dbReference type="Proteomes" id="UP000803844"/>
    </source>
</evidence>
<comment type="caution">
    <text evidence="2">The sequence shown here is derived from an EMBL/GenBank/DDBJ whole genome shotgun (WGS) entry which is preliminary data.</text>
</comment>
<organism evidence="2 3">
    <name type="scientific">Cryphonectria parasitica (strain ATCC 38755 / EP155)</name>
    <dbReference type="NCBI Taxonomy" id="660469"/>
    <lineage>
        <taxon>Eukaryota</taxon>
        <taxon>Fungi</taxon>
        <taxon>Dikarya</taxon>
        <taxon>Ascomycota</taxon>
        <taxon>Pezizomycotina</taxon>
        <taxon>Sordariomycetes</taxon>
        <taxon>Sordariomycetidae</taxon>
        <taxon>Diaporthales</taxon>
        <taxon>Cryphonectriaceae</taxon>
        <taxon>Cryphonectria-Endothia species complex</taxon>
        <taxon>Cryphonectria</taxon>
    </lineage>
</organism>
<proteinExistence type="predicted"/>
<feature type="region of interest" description="Disordered" evidence="1">
    <location>
        <begin position="446"/>
        <end position="487"/>
    </location>
</feature>
<reference evidence="2" key="1">
    <citation type="journal article" date="2020" name="Phytopathology">
        <title>Genome sequence of the chestnut blight fungus Cryphonectria parasitica EP155: A fundamental resource for an archetypical invasive plant pathogen.</title>
        <authorList>
            <person name="Crouch J.A."/>
            <person name="Dawe A."/>
            <person name="Aerts A."/>
            <person name="Barry K."/>
            <person name="Churchill A.C.L."/>
            <person name="Grimwood J."/>
            <person name="Hillman B."/>
            <person name="Milgroom M.G."/>
            <person name="Pangilinan J."/>
            <person name="Smith M."/>
            <person name="Salamov A."/>
            <person name="Schmutz J."/>
            <person name="Yadav J."/>
            <person name="Grigoriev I.V."/>
            <person name="Nuss D."/>
        </authorList>
    </citation>
    <scope>NUCLEOTIDE SEQUENCE</scope>
    <source>
        <strain evidence="2">EP155</strain>
    </source>
</reference>
<feature type="compositionally biased region" description="Basic and acidic residues" evidence="1">
    <location>
        <begin position="300"/>
        <end position="317"/>
    </location>
</feature>
<evidence type="ECO:0000256" key="1">
    <source>
        <dbReference type="SAM" id="MobiDB-lite"/>
    </source>
</evidence>
<feature type="compositionally biased region" description="Polar residues" evidence="1">
    <location>
        <begin position="447"/>
        <end position="487"/>
    </location>
</feature>